<accession>A0A3A4P9C9</accession>
<dbReference type="GO" id="GO:0008168">
    <property type="term" value="F:methyltransferase activity"/>
    <property type="evidence" value="ECO:0007669"/>
    <property type="project" value="UniProtKB-KW"/>
</dbReference>
<keyword evidence="1" id="KW-0489">Methyltransferase</keyword>
<dbReference type="CDD" id="cd02440">
    <property type="entry name" value="AdoMet_MTases"/>
    <property type="match status" value="1"/>
</dbReference>
<gene>
    <name evidence="1" type="ORF">C4520_03825</name>
</gene>
<comment type="caution">
    <text evidence="1">The sequence shown here is derived from an EMBL/GenBank/DDBJ whole genome shotgun (WGS) entry which is preliminary data.</text>
</comment>
<proteinExistence type="predicted"/>
<sequence>MQELAAVEKVWIKCPICGNDDMEKLFSRDDYQHVRCRKCTLVYVNPRHSDPGRMNAALFGQIRPSWTIADNRVHTMDLASLQTHADRLRNFPAKKYAQELKYMETYRKSGRLLDVGCGDGKFLLAASGRAWNVSGVEIAPEQAALCRERFGLDVRCGTLDEAGFESGAFDVVRLNQVIEHVAEPLNLLREIGRALRPGGLLSLSTINIKSFSYFFQRERWVHLGGPSNEHIVFFSRQTLDRALTATGFKSLRWNTSGCRLRSRATLEKNFWDRSIRIPEKFLGAFAELTGRGGRIHVYAQVLPAPAGKYLE</sequence>
<dbReference type="AlphaFoldDB" id="A0A3A4P9C9"/>
<dbReference type="Pfam" id="PF13489">
    <property type="entry name" value="Methyltransf_23"/>
    <property type="match status" value="1"/>
</dbReference>
<dbReference type="PANTHER" id="PTHR43861">
    <property type="entry name" value="TRANS-ACONITATE 2-METHYLTRANSFERASE-RELATED"/>
    <property type="match status" value="1"/>
</dbReference>
<keyword evidence="1" id="KW-0808">Transferase</keyword>
<dbReference type="Proteomes" id="UP000265882">
    <property type="component" value="Unassembled WGS sequence"/>
</dbReference>
<organism evidence="1 2">
    <name type="scientific">Abyssobacteria bacterium (strain SURF_5)</name>
    <dbReference type="NCBI Taxonomy" id="2093360"/>
    <lineage>
        <taxon>Bacteria</taxon>
        <taxon>Pseudomonadati</taxon>
        <taxon>Candidatus Hydrogenedentota</taxon>
        <taxon>Candidatus Abyssobacteria</taxon>
    </lineage>
</organism>
<evidence type="ECO:0000313" key="1">
    <source>
        <dbReference type="EMBL" id="RJP24564.1"/>
    </source>
</evidence>
<reference evidence="1 2" key="1">
    <citation type="journal article" date="2017" name="ISME J.">
        <title>Energy and carbon metabolisms in a deep terrestrial subsurface fluid microbial community.</title>
        <authorList>
            <person name="Momper L."/>
            <person name="Jungbluth S.P."/>
            <person name="Lee M.D."/>
            <person name="Amend J.P."/>
        </authorList>
    </citation>
    <scope>NUCLEOTIDE SEQUENCE [LARGE SCALE GENOMIC DNA]</scope>
    <source>
        <strain evidence="1">SURF_5</strain>
    </source>
</reference>
<evidence type="ECO:0000313" key="2">
    <source>
        <dbReference type="Proteomes" id="UP000265882"/>
    </source>
</evidence>
<dbReference type="Gene3D" id="3.40.50.150">
    <property type="entry name" value="Vaccinia Virus protein VP39"/>
    <property type="match status" value="1"/>
</dbReference>
<dbReference type="GO" id="GO:0032259">
    <property type="term" value="P:methylation"/>
    <property type="evidence" value="ECO:0007669"/>
    <property type="project" value="UniProtKB-KW"/>
</dbReference>
<dbReference type="InterPro" id="IPR029063">
    <property type="entry name" value="SAM-dependent_MTases_sf"/>
</dbReference>
<dbReference type="SUPFAM" id="SSF53335">
    <property type="entry name" value="S-adenosyl-L-methionine-dependent methyltransferases"/>
    <property type="match status" value="1"/>
</dbReference>
<dbReference type="EMBL" id="QZKU01000033">
    <property type="protein sequence ID" value="RJP24564.1"/>
    <property type="molecule type" value="Genomic_DNA"/>
</dbReference>
<name>A0A3A4P9C9_ABYX5</name>
<dbReference type="PANTHER" id="PTHR43861:SF6">
    <property type="entry name" value="METHYLTRANSFERASE TYPE 11"/>
    <property type="match status" value="1"/>
</dbReference>
<protein>
    <submittedName>
        <fullName evidence="1">Class I SAM-dependent methyltransferase</fullName>
    </submittedName>
</protein>